<evidence type="ECO:0000313" key="2">
    <source>
        <dbReference type="Proteomes" id="UP000789920"/>
    </source>
</evidence>
<reference evidence="1" key="1">
    <citation type="submission" date="2021-06" db="EMBL/GenBank/DDBJ databases">
        <authorList>
            <person name="Kallberg Y."/>
            <person name="Tangrot J."/>
            <person name="Rosling A."/>
        </authorList>
    </citation>
    <scope>NUCLEOTIDE SEQUENCE</scope>
    <source>
        <strain evidence="1">MA461A</strain>
    </source>
</reference>
<dbReference type="Proteomes" id="UP000789920">
    <property type="component" value="Unassembled WGS sequence"/>
</dbReference>
<keyword evidence="2" id="KW-1185">Reference proteome</keyword>
<gene>
    <name evidence="1" type="ORF">RPERSI_LOCUS1397</name>
</gene>
<comment type="caution">
    <text evidence="1">The sequence shown here is derived from an EMBL/GenBank/DDBJ whole genome shotgun (WGS) entry which is preliminary data.</text>
</comment>
<evidence type="ECO:0000313" key="1">
    <source>
        <dbReference type="EMBL" id="CAG8491248.1"/>
    </source>
</evidence>
<sequence length="660" mass="76456">MLSNSNNSTSQHINHVTRNFRSSWKNEYPWLEYDSQNNLMFCTLCQAHNKKNNFAKNRSKNIKLYAIKEHIKTKDHIDLCKKKEVITVPPGHVITQLGHAIDSSYLISTNSLITYKNGIIVDENIDIATESHLIVYVRYIFNNIQHKIFSFASDGASVIRGSINGVATRMVQMNPYMITTHCIAHRLSLACESAEKQLSLYKAINNFCSSVEPLLDTFLYFITESKNQKNQSSILDLYSKLCNWKTLAFFYFLQDILTELAKLCKKFQTQFLYFSDIYPIIHTIITILKQNYLDIDSDNNYKLSSNINRFFNTIFSEKNTKIESHKLIWTLEQEGNLFADITNFTSAIILAIQKQFPNNPFINAMKIFDLSNGSLNSENLSEFGTIAEDPTFYASLRAPIVSGFGYNNEINHQNMNPLNVDEQNTEVIIESSQNSWDEWVAENRVLPINEANLSRQKQIEESMTKKNKSSSKKIVQDSSVDKNKKRKRDLSLDKDDLIKKPKVIIYIPEQLRLLLVQDWENINKSQMWVPLPRKPSVNDIISNYKSWKIEKNKDNDGIAEEVSKGVGFYFNKCLGTRLLYHSERNQYKEVRSKFENLENAQIYGAEHLLRLFVIFPKLISSTNIGEETLNVLKEHLSDLLNHVNECQKDYFVDEYQKTQS</sequence>
<accession>A0ACA9KST0</accession>
<protein>
    <submittedName>
        <fullName evidence="1">35785_t:CDS:1</fullName>
    </submittedName>
</protein>
<name>A0ACA9KST0_9GLOM</name>
<proteinExistence type="predicted"/>
<dbReference type="EMBL" id="CAJVQC010001279">
    <property type="protein sequence ID" value="CAG8491248.1"/>
    <property type="molecule type" value="Genomic_DNA"/>
</dbReference>
<organism evidence="1 2">
    <name type="scientific">Racocetra persica</name>
    <dbReference type="NCBI Taxonomy" id="160502"/>
    <lineage>
        <taxon>Eukaryota</taxon>
        <taxon>Fungi</taxon>
        <taxon>Fungi incertae sedis</taxon>
        <taxon>Mucoromycota</taxon>
        <taxon>Glomeromycotina</taxon>
        <taxon>Glomeromycetes</taxon>
        <taxon>Diversisporales</taxon>
        <taxon>Gigasporaceae</taxon>
        <taxon>Racocetra</taxon>
    </lineage>
</organism>